<keyword evidence="3" id="KW-1185">Reference proteome</keyword>
<dbReference type="STRING" id="2903.R1E1M2"/>
<evidence type="ECO:0000313" key="3">
    <source>
        <dbReference type="Proteomes" id="UP000013827"/>
    </source>
</evidence>
<name>A0A0D3KZY2_EMIH1</name>
<evidence type="ECO:0008006" key="4">
    <source>
        <dbReference type="Google" id="ProtNLM"/>
    </source>
</evidence>
<feature type="region of interest" description="Disordered" evidence="1">
    <location>
        <begin position="43"/>
        <end position="68"/>
    </location>
</feature>
<dbReference type="AlphaFoldDB" id="A0A0D3KZY2"/>
<dbReference type="RefSeq" id="XP_005793746.1">
    <property type="nucleotide sequence ID" value="XM_005793689.1"/>
</dbReference>
<sequence>MMSLLLVAAHAAHAAPPVGFEAAWRRAAVTFAQHIQPDMSEANKKELQEGLATTDPKPPLARWAGPSTHPSVGRASSVYYVAPAPMSCSDSSAGSEAAPFCSILKGVQACRAASDLCAVFLRGGVHRLKEPILLGPSDSNLTIAGYPGEDAVVSGTTPLAVSAWQKVSDVAATTIWKVPVTTRPAAIETLLVDGVRAIPARYPNANPELDRFPIGYIQSSTKWSAPAELGMPSFIEYNDTATFRPSYRSLFKDYRGGVGGQCSVYDPPFSYWCAQRPEGGGASEFQLPSGLSFTPSQLPSAPYKNVSGGRITAWRPGHWANWQFELNGSKAKKAGTELTFGKGGFQGGRGNNARGAEWFISHLHEELDFPSEYWYDADNAMLYFVSGTGTLDCKGDPNCNATRTQVPPVGGSKPPAFEVAHLKTLFRLQGTQAAPVTHVTLSALTFTGAAMTFLDPHGVPSGGDWALQRSAALFLEGTVNTTVEACNLVRLDGNAIMLSGFNGYANISHNTILSTGATAIALWGYTNGTHPLQPVGTGPDGTEGNFPRYTTVHGNFIRHLGIHEKQSSCLFQAKSAQTFVSNNICFDVPRAGFNLNDGFGGGNNISFNLLFQTCGESGDHGALNTWDRQSFITTVRDGTPSIVPAMTAIHHNFIVADYDADGGMVDNDDGSSFYDEYANFGVYGGAKMANFDGHGKISHGNVFAFPNVYGKSCFWNWPGWFPTEGHWERFFNNTCIMDGPGQNYISMPNSCTFGNSSTVHVIAQDNKVFAPNADAVVSGCGSQLPFAEWMKLGVDQGSTLAALPSNAEVIAMGAAVLGVPLTSSAVA</sequence>
<proteinExistence type="predicted"/>
<protein>
    <recommendedName>
        <fullName evidence="4">Right handed beta helix domain-containing protein</fullName>
    </recommendedName>
</protein>
<dbReference type="HOGENOM" id="CLU_355070_0_0_1"/>
<dbReference type="eggNOG" id="ENOG502RBSW">
    <property type="taxonomic scope" value="Eukaryota"/>
</dbReference>
<dbReference type="Proteomes" id="UP000013827">
    <property type="component" value="Unassembled WGS sequence"/>
</dbReference>
<dbReference type="KEGG" id="ehx:EMIHUDRAFT_97544"/>
<reference evidence="3" key="1">
    <citation type="journal article" date="2013" name="Nature">
        <title>Pan genome of the phytoplankton Emiliania underpins its global distribution.</title>
        <authorList>
            <person name="Read B.A."/>
            <person name="Kegel J."/>
            <person name="Klute M.J."/>
            <person name="Kuo A."/>
            <person name="Lefebvre S.C."/>
            <person name="Maumus F."/>
            <person name="Mayer C."/>
            <person name="Miller J."/>
            <person name="Monier A."/>
            <person name="Salamov A."/>
            <person name="Young J."/>
            <person name="Aguilar M."/>
            <person name="Claverie J.M."/>
            <person name="Frickenhaus S."/>
            <person name="Gonzalez K."/>
            <person name="Herman E.K."/>
            <person name="Lin Y.C."/>
            <person name="Napier J."/>
            <person name="Ogata H."/>
            <person name="Sarno A.F."/>
            <person name="Shmutz J."/>
            <person name="Schroeder D."/>
            <person name="de Vargas C."/>
            <person name="Verret F."/>
            <person name="von Dassow P."/>
            <person name="Valentin K."/>
            <person name="Van de Peer Y."/>
            <person name="Wheeler G."/>
            <person name="Dacks J.B."/>
            <person name="Delwiche C.F."/>
            <person name="Dyhrman S.T."/>
            <person name="Glockner G."/>
            <person name="John U."/>
            <person name="Richards T."/>
            <person name="Worden A.Z."/>
            <person name="Zhang X."/>
            <person name="Grigoriev I.V."/>
            <person name="Allen A.E."/>
            <person name="Bidle K."/>
            <person name="Borodovsky M."/>
            <person name="Bowler C."/>
            <person name="Brownlee C."/>
            <person name="Cock J.M."/>
            <person name="Elias M."/>
            <person name="Gladyshev V.N."/>
            <person name="Groth M."/>
            <person name="Guda C."/>
            <person name="Hadaegh A."/>
            <person name="Iglesias-Rodriguez M.D."/>
            <person name="Jenkins J."/>
            <person name="Jones B.M."/>
            <person name="Lawson T."/>
            <person name="Leese F."/>
            <person name="Lindquist E."/>
            <person name="Lobanov A."/>
            <person name="Lomsadze A."/>
            <person name="Malik S.B."/>
            <person name="Marsh M.E."/>
            <person name="Mackinder L."/>
            <person name="Mock T."/>
            <person name="Mueller-Roeber B."/>
            <person name="Pagarete A."/>
            <person name="Parker M."/>
            <person name="Probert I."/>
            <person name="Quesneville H."/>
            <person name="Raines C."/>
            <person name="Rensing S.A."/>
            <person name="Riano-Pachon D.M."/>
            <person name="Richier S."/>
            <person name="Rokitta S."/>
            <person name="Shiraiwa Y."/>
            <person name="Soanes D.M."/>
            <person name="van der Giezen M."/>
            <person name="Wahlund T.M."/>
            <person name="Williams B."/>
            <person name="Wilson W."/>
            <person name="Wolfe G."/>
            <person name="Wurch L.L."/>
        </authorList>
    </citation>
    <scope>NUCLEOTIDE SEQUENCE</scope>
</reference>
<evidence type="ECO:0000313" key="2">
    <source>
        <dbReference type="EnsemblProtists" id="EOD41317"/>
    </source>
</evidence>
<dbReference type="EnsemblProtists" id="EOD41317">
    <property type="protein sequence ID" value="EOD41317"/>
    <property type="gene ID" value="EMIHUDRAFT_97544"/>
</dbReference>
<dbReference type="Gene3D" id="2.160.20.10">
    <property type="entry name" value="Single-stranded right-handed beta-helix, Pectin lyase-like"/>
    <property type="match status" value="2"/>
</dbReference>
<dbReference type="GeneID" id="17286587"/>
<dbReference type="OMA" id="GYANISH"/>
<organism evidence="2 3">
    <name type="scientific">Emiliania huxleyi (strain CCMP1516)</name>
    <dbReference type="NCBI Taxonomy" id="280463"/>
    <lineage>
        <taxon>Eukaryota</taxon>
        <taxon>Haptista</taxon>
        <taxon>Haptophyta</taxon>
        <taxon>Prymnesiophyceae</taxon>
        <taxon>Isochrysidales</taxon>
        <taxon>Noelaerhabdaceae</taxon>
        <taxon>Emiliania</taxon>
    </lineage>
</organism>
<dbReference type="InterPro" id="IPR012334">
    <property type="entry name" value="Pectin_lyas_fold"/>
</dbReference>
<accession>A0A0D3KZY2</accession>
<reference evidence="2" key="2">
    <citation type="submission" date="2024-10" db="UniProtKB">
        <authorList>
            <consortium name="EnsemblProtists"/>
        </authorList>
    </citation>
    <scope>IDENTIFICATION</scope>
</reference>
<evidence type="ECO:0000256" key="1">
    <source>
        <dbReference type="SAM" id="MobiDB-lite"/>
    </source>
</evidence>
<dbReference type="PANTHER" id="PTHR36453:SF1">
    <property type="entry name" value="RIGHT HANDED BETA HELIX DOMAIN-CONTAINING PROTEIN"/>
    <property type="match status" value="1"/>
</dbReference>
<dbReference type="SUPFAM" id="SSF51126">
    <property type="entry name" value="Pectin lyase-like"/>
    <property type="match status" value="1"/>
</dbReference>
<dbReference type="InterPro" id="IPR011050">
    <property type="entry name" value="Pectin_lyase_fold/virulence"/>
</dbReference>
<dbReference type="PaxDb" id="2903-EOD41317"/>
<dbReference type="PANTHER" id="PTHR36453">
    <property type="entry name" value="SECRETED PROTEIN-RELATED"/>
    <property type="match status" value="1"/>
</dbReference>